<dbReference type="SUPFAM" id="SSF160925">
    <property type="entry name" value="PG1388-like"/>
    <property type="match status" value="1"/>
</dbReference>
<keyword evidence="3" id="KW-1185">Reference proteome</keyword>
<gene>
    <name evidence="2" type="ORF">HQ47_08430</name>
</gene>
<comment type="caution">
    <text evidence="2">The sequence shown here is derived from an EMBL/GenBank/DDBJ whole genome shotgun (WGS) entry which is preliminary data.</text>
</comment>
<dbReference type="RefSeq" id="WP_036874667.1">
    <property type="nucleotide sequence ID" value="NZ_JBGYTE010000051.1"/>
</dbReference>
<accession>A0A0A2E3K5</accession>
<proteinExistence type="predicted"/>
<dbReference type="InterPro" id="IPR021670">
    <property type="entry name" value="DUF3256"/>
</dbReference>
<dbReference type="Pfam" id="PF11644">
    <property type="entry name" value="DUF3256"/>
    <property type="match status" value="1"/>
</dbReference>
<sequence>MKRYLYLLLSLIVLLLPANLKAQEKGKDIRYYFLQMPAAHVPMLTNEDRVALLDAFGKDNAPSAVRGALVGNVRLEMLTDTYLRLRTSKVGTLELLLLPLINGTPVISQISTVEQPIPDATIAFFTPEWQPIKQSLIASELSMDDFMPENVNPDTPEGAKLKQLLTPLHVIYKIDPNRNELRAIAKLRCDASLETELVHLIKAMPVVDFYWSRGMWAKKESNR</sequence>
<evidence type="ECO:0000313" key="2">
    <source>
        <dbReference type="EMBL" id="KGN73473.1"/>
    </source>
</evidence>
<reference evidence="2 3" key="1">
    <citation type="submission" date="2014-09" db="EMBL/GenBank/DDBJ databases">
        <title>Draft Genome Sequence of Porphyromonas macacae COT-192_OH2859.</title>
        <authorList>
            <person name="Wallis C."/>
            <person name="Deusch O."/>
            <person name="O'Flynn C."/>
            <person name="Davis I."/>
            <person name="Horsfall A."/>
            <person name="Kirkwood N."/>
            <person name="Harris S."/>
            <person name="Eisen J.A."/>
            <person name="Coil D.A."/>
            <person name="Darling A.E."/>
            <person name="Jospin G."/>
            <person name="Alexiev A."/>
        </authorList>
    </citation>
    <scope>NUCLEOTIDE SEQUENCE [LARGE SCALE GENOMIC DNA]</scope>
    <source>
        <strain evidence="3">COT-192 OH2859</strain>
    </source>
</reference>
<feature type="signal peptide" evidence="1">
    <location>
        <begin position="1"/>
        <end position="22"/>
    </location>
</feature>
<dbReference type="Proteomes" id="UP000030103">
    <property type="component" value="Unassembled WGS sequence"/>
</dbReference>
<organism evidence="2 3">
    <name type="scientific">Porphyromonas macacae</name>
    <dbReference type="NCBI Taxonomy" id="28115"/>
    <lineage>
        <taxon>Bacteria</taxon>
        <taxon>Pseudomonadati</taxon>
        <taxon>Bacteroidota</taxon>
        <taxon>Bacteroidia</taxon>
        <taxon>Bacteroidales</taxon>
        <taxon>Porphyromonadaceae</taxon>
        <taxon>Porphyromonas</taxon>
    </lineage>
</organism>
<dbReference type="OrthoDB" id="1098697at2"/>
<evidence type="ECO:0000256" key="1">
    <source>
        <dbReference type="SAM" id="SignalP"/>
    </source>
</evidence>
<evidence type="ECO:0008006" key="4">
    <source>
        <dbReference type="Google" id="ProtNLM"/>
    </source>
</evidence>
<protein>
    <recommendedName>
        <fullName evidence="4">DUF3256 family protein</fullName>
    </recommendedName>
</protein>
<feature type="chain" id="PRO_5001986753" description="DUF3256 family protein" evidence="1">
    <location>
        <begin position="23"/>
        <end position="223"/>
    </location>
</feature>
<dbReference type="EMBL" id="JRFA01000023">
    <property type="protein sequence ID" value="KGN73473.1"/>
    <property type="molecule type" value="Genomic_DNA"/>
</dbReference>
<dbReference type="AlphaFoldDB" id="A0A0A2E3K5"/>
<evidence type="ECO:0000313" key="3">
    <source>
        <dbReference type="Proteomes" id="UP000030103"/>
    </source>
</evidence>
<name>A0A0A2E3K5_9PORP</name>
<dbReference type="STRING" id="28115.HQ47_08430"/>
<keyword evidence="1" id="KW-0732">Signal</keyword>